<dbReference type="InterPro" id="IPR051781">
    <property type="entry name" value="Metallo-dep_Hydrolase"/>
</dbReference>
<protein>
    <recommendedName>
        <fullName evidence="1">Amidohydrolase-related domain-containing protein</fullName>
    </recommendedName>
</protein>
<dbReference type="EMBL" id="UINC01000336">
    <property type="protein sequence ID" value="SUZ53579.1"/>
    <property type="molecule type" value="Genomic_DNA"/>
</dbReference>
<dbReference type="SUPFAM" id="SSF51556">
    <property type="entry name" value="Metallo-dependent hydrolases"/>
    <property type="match status" value="1"/>
</dbReference>
<name>A0A381NGR1_9ZZZZ</name>
<accession>A0A381NGR1</accession>
<dbReference type="InterPro" id="IPR011059">
    <property type="entry name" value="Metal-dep_hydrolase_composite"/>
</dbReference>
<dbReference type="PANTHER" id="PTHR43135">
    <property type="entry name" value="ALPHA-D-RIBOSE 1-METHYLPHOSPHONATE 5-TRIPHOSPHATE DIPHOSPHATASE"/>
    <property type="match status" value="1"/>
</dbReference>
<sequence length="155" mass="16354">MPILFSGGLIFDGNGSLLENHAVLVDGEKISKIAPCGEFEGFNGKQIDTTGGTLMPGLIDCHVHLVYCGEADPKSHLLNLNPGQIVMNAFENAQNTLNSGVTSIRDLGGRDFLEFAVRDACNLGRQLGPTIKAAGRMICMTGGHGNIFGRIADGP</sequence>
<dbReference type="Gene3D" id="3.20.20.140">
    <property type="entry name" value="Metal-dependent hydrolases"/>
    <property type="match status" value="1"/>
</dbReference>
<feature type="non-terminal residue" evidence="2">
    <location>
        <position position="155"/>
    </location>
</feature>
<dbReference type="Gene3D" id="2.30.40.10">
    <property type="entry name" value="Urease, subunit C, domain 1"/>
    <property type="match status" value="1"/>
</dbReference>
<proteinExistence type="predicted"/>
<organism evidence="2">
    <name type="scientific">marine metagenome</name>
    <dbReference type="NCBI Taxonomy" id="408172"/>
    <lineage>
        <taxon>unclassified sequences</taxon>
        <taxon>metagenomes</taxon>
        <taxon>ecological metagenomes</taxon>
    </lineage>
</organism>
<gene>
    <name evidence="2" type="ORF">METZ01_LOCUS6433</name>
</gene>
<dbReference type="GO" id="GO:0016810">
    <property type="term" value="F:hydrolase activity, acting on carbon-nitrogen (but not peptide) bonds"/>
    <property type="evidence" value="ECO:0007669"/>
    <property type="project" value="InterPro"/>
</dbReference>
<reference evidence="2" key="1">
    <citation type="submission" date="2018-05" db="EMBL/GenBank/DDBJ databases">
        <authorList>
            <person name="Lanie J.A."/>
            <person name="Ng W.-L."/>
            <person name="Kazmierczak K.M."/>
            <person name="Andrzejewski T.M."/>
            <person name="Davidsen T.M."/>
            <person name="Wayne K.J."/>
            <person name="Tettelin H."/>
            <person name="Glass J.I."/>
            <person name="Rusch D."/>
            <person name="Podicherti R."/>
            <person name="Tsui H.-C.T."/>
            <person name="Winkler M.E."/>
        </authorList>
    </citation>
    <scope>NUCLEOTIDE SEQUENCE</scope>
</reference>
<dbReference type="Pfam" id="PF01979">
    <property type="entry name" value="Amidohydro_1"/>
    <property type="match status" value="1"/>
</dbReference>
<dbReference type="AlphaFoldDB" id="A0A381NGR1"/>
<dbReference type="PANTHER" id="PTHR43135:SF3">
    <property type="entry name" value="ALPHA-D-RIBOSE 1-METHYLPHOSPHONATE 5-TRIPHOSPHATE DIPHOSPHATASE"/>
    <property type="match status" value="1"/>
</dbReference>
<dbReference type="InterPro" id="IPR032466">
    <property type="entry name" value="Metal_Hydrolase"/>
</dbReference>
<feature type="domain" description="Amidohydrolase-related" evidence="1">
    <location>
        <begin position="53"/>
        <end position="112"/>
    </location>
</feature>
<evidence type="ECO:0000259" key="1">
    <source>
        <dbReference type="Pfam" id="PF01979"/>
    </source>
</evidence>
<evidence type="ECO:0000313" key="2">
    <source>
        <dbReference type="EMBL" id="SUZ53579.1"/>
    </source>
</evidence>
<dbReference type="InterPro" id="IPR006680">
    <property type="entry name" value="Amidohydro-rel"/>
</dbReference>
<dbReference type="SUPFAM" id="SSF51338">
    <property type="entry name" value="Composite domain of metallo-dependent hydrolases"/>
    <property type="match status" value="1"/>
</dbReference>